<keyword evidence="1" id="KW-0813">Transport</keyword>
<dbReference type="InterPro" id="IPR017871">
    <property type="entry name" value="ABC_transporter-like_CS"/>
</dbReference>
<comment type="caution">
    <text evidence="5">The sequence shown here is derived from an EMBL/GenBank/DDBJ whole genome shotgun (WGS) entry which is preliminary data.</text>
</comment>
<dbReference type="Pfam" id="PF00005">
    <property type="entry name" value="ABC_tran"/>
    <property type="match status" value="1"/>
</dbReference>
<dbReference type="PROSITE" id="PS50893">
    <property type="entry name" value="ABC_TRANSPORTER_2"/>
    <property type="match status" value="1"/>
</dbReference>
<dbReference type="Gene3D" id="3.40.50.300">
    <property type="entry name" value="P-loop containing nucleotide triphosphate hydrolases"/>
    <property type="match status" value="1"/>
</dbReference>
<dbReference type="InterPro" id="IPR051782">
    <property type="entry name" value="ABC_Transporter_VariousFunc"/>
</dbReference>
<protein>
    <submittedName>
        <fullName evidence="5">ABC-type multidrug transport system ATPase subunit</fullName>
    </submittedName>
</protein>
<evidence type="ECO:0000313" key="5">
    <source>
        <dbReference type="EMBL" id="TQJ05983.1"/>
    </source>
</evidence>
<dbReference type="SMART" id="SM00382">
    <property type="entry name" value="AAA"/>
    <property type="match status" value="1"/>
</dbReference>
<accession>A0A542DS74</accession>
<dbReference type="GO" id="GO:0005524">
    <property type="term" value="F:ATP binding"/>
    <property type="evidence" value="ECO:0007669"/>
    <property type="project" value="UniProtKB-KW"/>
</dbReference>
<dbReference type="PROSITE" id="PS00211">
    <property type="entry name" value="ABC_TRANSPORTER_1"/>
    <property type="match status" value="1"/>
</dbReference>
<dbReference type="InterPro" id="IPR003439">
    <property type="entry name" value="ABC_transporter-like_ATP-bd"/>
</dbReference>
<dbReference type="GO" id="GO:0016887">
    <property type="term" value="F:ATP hydrolysis activity"/>
    <property type="evidence" value="ECO:0007669"/>
    <property type="project" value="InterPro"/>
</dbReference>
<evidence type="ECO:0000256" key="1">
    <source>
        <dbReference type="ARBA" id="ARBA00022448"/>
    </source>
</evidence>
<evidence type="ECO:0000259" key="4">
    <source>
        <dbReference type="PROSITE" id="PS50893"/>
    </source>
</evidence>
<dbReference type="EMBL" id="VFMM01000003">
    <property type="protein sequence ID" value="TQJ05983.1"/>
    <property type="molecule type" value="Genomic_DNA"/>
</dbReference>
<dbReference type="PANTHER" id="PTHR42939">
    <property type="entry name" value="ABC TRANSPORTER ATP-BINDING PROTEIN ALBC-RELATED"/>
    <property type="match status" value="1"/>
</dbReference>
<dbReference type="PANTHER" id="PTHR42939:SF1">
    <property type="entry name" value="ABC TRANSPORTER ATP-BINDING PROTEIN ALBC-RELATED"/>
    <property type="match status" value="1"/>
</dbReference>
<evidence type="ECO:0000256" key="2">
    <source>
        <dbReference type="ARBA" id="ARBA00022741"/>
    </source>
</evidence>
<keyword evidence="6" id="KW-1185">Reference proteome</keyword>
<dbReference type="Proteomes" id="UP000316298">
    <property type="component" value="Unassembled WGS sequence"/>
</dbReference>
<reference evidence="5 6" key="1">
    <citation type="submission" date="2019-06" db="EMBL/GenBank/DDBJ databases">
        <title>Sequencing the genomes of 1000 actinobacteria strains.</title>
        <authorList>
            <person name="Klenk H.-P."/>
        </authorList>
    </citation>
    <scope>NUCLEOTIDE SEQUENCE [LARGE SCALE GENOMIC DNA]</scope>
    <source>
        <strain evidence="5 6">DSM 17305</strain>
    </source>
</reference>
<keyword evidence="3" id="KW-0067">ATP-binding</keyword>
<sequence length="267" mass="28799">MVRLQKVSKRYGRRQILTDVDLHLNAGELVALIGANGSGKSTVLRMLVGLSHPSEGSVQRDARVVGYVPDVFASHDRLSASAYLTHMGRIRGLSTRAAHDRAHELLDRLALPGGASTPMRKLSKGNAQKVALAQALLEPPELLVLDEPWAGLDANAHSTLRALLTEAAAQGAAVAFTEHSAETVRTTATRVCEINHGRLTTTSEQPSITEVSLIPGADIDWTQHPDIIDVRREDGHVTLTLPTGRHDAALLTALNHGWSVTTVRRVK</sequence>
<dbReference type="InterPro" id="IPR027417">
    <property type="entry name" value="P-loop_NTPase"/>
</dbReference>
<dbReference type="SUPFAM" id="SSF52540">
    <property type="entry name" value="P-loop containing nucleoside triphosphate hydrolases"/>
    <property type="match status" value="1"/>
</dbReference>
<feature type="domain" description="ABC transporter" evidence="4">
    <location>
        <begin position="2"/>
        <end position="221"/>
    </location>
</feature>
<keyword evidence="2" id="KW-0547">Nucleotide-binding</keyword>
<dbReference type="AlphaFoldDB" id="A0A542DS74"/>
<name>A0A542DS74_9ACTN</name>
<proteinExistence type="predicted"/>
<evidence type="ECO:0000313" key="6">
    <source>
        <dbReference type="Proteomes" id="UP000316298"/>
    </source>
</evidence>
<evidence type="ECO:0000256" key="3">
    <source>
        <dbReference type="ARBA" id="ARBA00022840"/>
    </source>
</evidence>
<dbReference type="InterPro" id="IPR003593">
    <property type="entry name" value="AAA+_ATPase"/>
</dbReference>
<gene>
    <name evidence="5" type="ORF">FB475_5633</name>
</gene>
<organism evidence="5 6">
    <name type="scientific">Kribbella jejuensis</name>
    <dbReference type="NCBI Taxonomy" id="236068"/>
    <lineage>
        <taxon>Bacteria</taxon>
        <taxon>Bacillati</taxon>
        <taxon>Actinomycetota</taxon>
        <taxon>Actinomycetes</taxon>
        <taxon>Propionibacteriales</taxon>
        <taxon>Kribbellaceae</taxon>
        <taxon>Kribbella</taxon>
    </lineage>
</organism>